<dbReference type="GO" id="GO:0043138">
    <property type="term" value="F:3'-5' DNA helicase activity"/>
    <property type="evidence" value="ECO:0007669"/>
    <property type="project" value="UniProtKB-EC"/>
</dbReference>
<dbReference type="Gene3D" id="3.40.50.300">
    <property type="entry name" value="P-loop containing nucleotide triphosphate hydrolases"/>
    <property type="match status" value="2"/>
</dbReference>
<dbReference type="GO" id="GO:0003677">
    <property type="term" value="F:DNA binding"/>
    <property type="evidence" value="ECO:0007669"/>
    <property type="project" value="InterPro"/>
</dbReference>
<dbReference type="InterPro" id="IPR014017">
    <property type="entry name" value="DNA_helicase_UvrD-like_C"/>
</dbReference>
<evidence type="ECO:0000313" key="11">
    <source>
        <dbReference type="EMBL" id="RFU39432.1"/>
    </source>
</evidence>
<dbReference type="RefSeq" id="WP_117359426.1">
    <property type="nucleotide sequence ID" value="NZ_QURH01000338.1"/>
</dbReference>
<keyword evidence="5" id="KW-0413">Isomerase</keyword>
<keyword evidence="2 9" id="KW-0378">Hydrolase</keyword>
<dbReference type="InterPro" id="IPR000212">
    <property type="entry name" value="DNA_helicase_UvrD/REP"/>
</dbReference>
<dbReference type="GO" id="GO:0000725">
    <property type="term" value="P:recombinational repair"/>
    <property type="evidence" value="ECO:0007669"/>
    <property type="project" value="TreeGrafter"/>
</dbReference>
<dbReference type="SUPFAM" id="SSF52540">
    <property type="entry name" value="P-loop containing nucleoside triphosphate hydrolases"/>
    <property type="match status" value="1"/>
</dbReference>
<feature type="binding site" evidence="9">
    <location>
        <begin position="261"/>
        <end position="268"/>
    </location>
    <ligand>
        <name>ATP</name>
        <dbReference type="ChEBI" id="CHEBI:30616"/>
    </ligand>
</feature>
<dbReference type="GO" id="GO:0005829">
    <property type="term" value="C:cytosol"/>
    <property type="evidence" value="ECO:0007669"/>
    <property type="project" value="TreeGrafter"/>
</dbReference>
<evidence type="ECO:0000256" key="8">
    <source>
        <dbReference type="ARBA" id="ARBA00048988"/>
    </source>
</evidence>
<organism evidence="11 12">
    <name type="scientific">Actinomadura logoneensis</name>
    <dbReference type="NCBI Taxonomy" id="2293572"/>
    <lineage>
        <taxon>Bacteria</taxon>
        <taxon>Bacillati</taxon>
        <taxon>Actinomycetota</taxon>
        <taxon>Actinomycetes</taxon>
        <taxon>Streptosporangiales</taxon>
        <taxon>Thermomonosporaceae</taxon>
        <taxon>Actinomadura</taxon>
    </lineage>
</organism>
<evidence type="ECO:0000313" key="12">
    <source>
        <dbReference type="Proteomes" id="UP000261811"/>
    </source>
</evidence>
<dbReference type="Proteomes" id="UP000261811">
    <property type="component" value="Unassembled WGS sequence"/>
</dbReference>
<evidence type="ECO:0000256" key="7">
    <source>
        <dbReference type="ARBA" id="ARBA00034808"/>
    </source>
</evidence>
<dbReference type="InterPro" id="IPR027417">
    <property type="entry name" value="P-loop_NTPase"/>
</dbReference>
<evidence type="ECO:0000256" key="6">
    <source>
        <dbReference type="ARBA" id="ARBA00034617"/>
    </source>
</evidence>
<comment type="catalytic activity">
    <reaction evidence="6">
        <text>Couples ATP hydrolysis with the unwinding of duplex DNA by translocating in the 3'-5' direction.</text>
        <dbReference type="EC" id="5.6.2.4"/>
    </reaction>
</comment>
<dbReference type="GO" id="GO:0005524">
    <property type="term" value="F:ATP binding"/>
    <property type="evidence" value="ECO:0007669"/>
    <property type="project" value="UniProtKB-UniRule"/>
</dbReference>
<name>A0A372JHD8_9ACTN</name>
<evidence type="ECO:0000256" key="2">
    <source>
        <dbReference type="ARBA" id="ARBA00022801"/>
    </source>
</evidence>
<dbReference type="InterPro" id="IPR014016">
    <property type="entry name" value="UvrD-like_ATP-bd"/>
</dbReference>
<evidence type="ECO:0000256" key="5">
    <source>
        <dbReference type="ARBA" id="ARBA00023235"/>
    </source>
</evidence>
<sequence length="695" mass="76415">MATLGIDQDFLRDYAELEPAVQKRVQEVFRKFSEATHAGVHLEKVHNARDPRLQTVRITQFWRGVVLAPDSGDSYTLLKVLPHDAAYSWIQRRRVSVNAATGRIELRDVASIEETLPQLERLGEHDNRRLFDAVNDADLRRLGVDGETLTFARALTDLIQLEASQSFLPPQQYDALIGLALGMSPDEVWAQLAGDLQEQGYDTEDIDAAVTRSPERVVLVHGPDELMAVFADPFALWRIYLHPAQRRVAYGSFGGSAKVGGAPGTGKTVVALHRAAHLAEQGGRVLLTTFTSTLASSLEDSLRLLTSDPEVLDRIDVRHVDQIAYQVVAGQHGRLTILRPAEERATWKRIIKRLGLPFTEGFLAAEWRDVVLGRGVADADAYLAAKRSGRGRALGHLQKAQVWHAVSAFSEELTERNVWTYESMCAEAARLLADAEDKPYDHVIVDEAQDLHPVRWRLLRAAVAEGRDDLFIAGDTHQRIYGNTVSLRGLGIKVAGRSFRLTVNYRTTAEILGWSLNLLSGVRVDDMDEGLEKLSGCRSDVHGSPPTAIGHPTRQRELDQLAEKIGAWISSGVSPEEIGVAARSNKLVDEAVGALDRAGVAAASLARKTPDGAVRAGTMHRMKGLEFRCVAVIGVGVHQIPATGAVTPEEEDKAAHTADLERERCLLFVAATRAREALYVSWHGEPSPFLRPVLT</sequence>
<dbReference type="PROSITE" id="PS51198">
    <property type="entry name" value="UVRD_HELICASE_ATP_BIND"/>
    <property type="match status" value="1"/>
</dbReference>
<evidence type="ECO:0000256" key="3">
    <source>
        <dbReference type="ARBA" id="ARBA00022806"/>
    </source>
</evidence>
<protein>
    <recommendedName>
        <fullName evidence="7">DNA 3'-5' helicase</fullName>
        <ecNumber evidence="7">5.6.2.4</ecNumber>
    </recommendedName>
</protein>
<dbReference type="GO" id="GO:0016887">
    <property type="term" value="F:ATP hydrolysis activity"/>
    <property type="evidence" value="ECO:0007669"/>
    <property type="project" value="RHEA"/>
</dbReference>
<feature type="domain" description="UvrD-like helicase ATP-binding" evidence="10">
    <location>
        <begin position="240"/>
        <end position="508"/>
    </location>
</feature>
<dbReference type="PANTHER" id="PTHR11070">
    <property type="entry name" value="UVRD / RECB / PCRA DNA HELICASE FAMILY MEMBER"/>
    <property type="match status" value="1"/>
</dbReference>
<keyword evidence="12" id="KW-1185">Reference proteome</keyword>
<evidence type="ECO:0000259" key="10">
    <source>
        <dbReference type="PROSITE" id="PS51198"/>
    </source>
</evidence>
<evidence type="ECO:0000256" key="9">
    <source>
        <dbReference type="PROSITE-ProRule" id="PRU00560"/>
    </source>
</evidence>
<dbReference type="AlphaFoldDB" id="A0A372JHD8"/>
<keyword evidence="3 9" id="KW-0347">Helicase</keyword>
<comment type="catalytic activity">
    <reaction evidence="8">
        <text>ATP + H2O = ADP + phosphate + H(+)</text>
        <dbReference type="Rhea" id="RHEA:13065"/>
        <dbReference type="ChEBI" id="CHEBI:15377"/>
        <dbReference type="ChEBI" id="CHEBI:15378"/>
        <dbReference type="ChEBI" id="CHEBI:30616"/>
        <dbReference type="ChEBI" id="CHEBI:43474"/>
        <dbReference type="ChEBI" id="CHEBI:456216"/>
        <dbReference type="EC" id="5.6.2.4"/>
    </reaction>
</comment>
<proteinExistence type="predicted"/>
<dbReference type="PANTHER" id="PTHR11070:SF45">
    <property type="entry name" value="DNA 3'-5' HELICASE"/>
    <property type="match status" value="1"/>
</dbReference>
<dbReference type="EC" id="5.6.2.4" evidence="7"/>
<keyword evidence="1 9" id="KW-0547">Nucleotide-binding</keyword>
<gene>
    <name evidence="11" type="ORF">DZF91_22445</name>
</gene>
<evidence type="ECO:0000256" key="4">
    <source>
        <dbReference type="ARBA" id="ARBA00022840"/>
    </source>
</evidence>
<dbReference type="Pfam" id="PF13361">
    <property type="entry name" value="UvrD_C"/>
    <property type="match status" value="1"/>
</dbReference>
<reference evidence="11 12" key="1">
    <citation type="submission" date="2018-08" db="EMBL/GenBank/DDBJ databases">
        <title>Actinomadura jelena sp. nov., a novel Actinomycete isolated from soil in Chad.</title>
        <authorList>
            <person name="Shi L."/>
        </authorList>
    </citation>
    <scope>NUCLEOTIDE SEQUENCE [LARGE SCALE GENOMIC DNA]</scope>
    <source>
        <strain evidence="11 12">NEAU-G17</strain>
    </source>
</reference>
<dbReference type="EMBL" id="QURH01000338">
    <property type="protein sequence ID" value="RFU39432.1"/>
    <property type="molecule type" value="Genomic_DNA"/>
</dbReference>
<dbReference type="Pfam" id="PF00580">
    <property type="entry name" value="UvrD-helicase"/>
    <property type="match status" value="1"/>
</dbReference>
<keyword evidence="4 9" id="KW-0067">ATP-binding</keyword>
<dbReference type="OrthoDB" id="3196525at2"/>
<comment type="caution">
    <text evidence="11">The sequence shown here is derived from an EMBL/GenBank/DDBJ whole genome shotgun (WGS) entry which is preliminary data.</text>
</comment>
<evidence type="ECO:0000256" key="1">
    <source>
        <dbReference type="ARBA" id="ARBA00022741"/>
    </source>
</evidence>
<accession>A0A372JHD8</accession>